<keyword evidence="1" id="KW-0479">Metal-binding</keyword>
<proteinExistence type="predicted"/>
<gene>
    <name evidence="3" type="ORF">DI609_07725</name>
</gene>
<dbReference type="InterPro" id="IPR017969">
    <property type="entry name" value="Heavy-metal-associated_CS"/>
</dbReference>
<name>A0A2W5B1P5_9CORY</name>
<dbReference type="PROSITE" id="PS01047">
    <property type="entry name" value="HMA_1"/>
    <property type="match status" value="1"/>
</dbReference>
<dbReference type="SUPFAM" id="SSF55008">
    <property type="entry name" value="HMA, heavy metal-associated domain"/>
    <property type="match status" value="1"/>
</dbReference>
<accession>A0A2W5B1P5</accession>
<evidence type="ECO:0000313" key="3">
    <source>
        <dbReference type="EMBL" id="PZO99723.1"/>
    </source>
</evidence>
<dbReference type="PROSITE" id="PS50846">
    <property type="entry name" value="HMA_2"/>
    <property type="match status" value="1"/>
</dbReference>
<comment type="caution">
    <text evidence="3">The sequence shown here is derived from an EMBL/GenBank/DDBJ whole genome shotgun (WGS) entry which is preliminary data.</text>
</comment>
<dbReference type="CDD" id="cd00371">
    <property type="entry name" value="HMA"/>
    <property type="match status" value="1"/>
</dbReference>
<reference evidence="3 4" key="1">
    <citation type="submission" date="2017-11" db="EMBL/GenBank/DDBJ databases">
        <title>Infants hospitalized years apart are colonized by the same room-sourced microbial strains.</title>
        <authorList>
            <person name="Brooks B."/>
            <person name="Olm M.R."/>
            <person name="Firek B.A."/>
            <person name="Baker R."/>
            <person name="Thomas B.C."/>
            <person name="Morowitz M.J."/>
            <person name="Banfield J.F."/>
        </authorList>
    </citation>
    <scope>NUCLEOTIDE SEQUENCE [LARGE SCALE GENOMIC DNA]</scope>
    <source>
        <strain evidence="3">S2_012_000_R3_87</strain>
    </source>
</reference>
<dbReference type="Pfam" id="PF00403">
    <property type="entry name" value="HMA"/>
    <property type="match status" value="1"/>
</dbReference>
<dbReference type="InterPro" id="IPR036163">
    <property type="entry name" value="HMA_dom_sf"/>
</dbReference>
<dbReference type="Gene3D" id="3.30.70.100">
    <property type="match status" value="1"/>
</dbReference>
<dbReference type="EMBL" id="QFNY01000176">
    <property type="protein sequence ID" value="PZO99723.1"/>
    <property type="molecule type" value="Genomic_DNA"/>
</dbReference>
<evidence type="ECO:0000313" key="4">
    <source>
        <dbReference type="Proteomes" id="UP000249451"/>
    </source>
</evidence>
<dbReference type="InterPro" id="IPR006121">
    <property type="entry name" value="HMA_dom"/>
</dbReference>
<evidence type="ECO:0000256" key="1">
    <source>
        <dbReference type="ARBA" id="ARBA00022723"/>
    </source>
</evidence>
<organism evidence="3 4">
    <name type="scientific">Corynebacterium urealyticum</name>
    <dbReference type="NCBI Taxonomy" id="43771"/>
    <lineage>
        <taxon>Bacteria</taxon>
        <taxon>Bacillati</taxon>
        <taxon>Actinomycetota</taxon>
        <taxon>Actinomycetes</taxon>
        <taxon>Mycobacteriales</taxon>
        <taxon>Corynebacteriaceae</taxon>
        <taxon>Corynebacterium</taxon>
    </lineage>
</organism>
<protein>
    <submittedName>
        <fullName evidence="3">Heavy metal transporter</fullName>
    </submittedName>
</protein>
<sequence length="69" mass="6997">MAAQVYKVEGMSCGHCEAAVTEELSALGGLSDIAVSAEKGTASFDNDGTVSEEQIIAAIDEAGYDAARA</sequence>
<feature type="domain" description="HMA" evidence="2">
    <location>
        <begin position="2"/>
        <end position="67"/>
    </location>
</feature>
<dbReference type="GO" id="GO:0046872">
    <property type="term" value="F:metal ion binding"/>
    <property type="evidence" value="ECO:0007669"/>
    <property type="project" value="UniProtKB-KW"/>
</dbReference>
<evidence type="ECO:0000259" key="2">
    <source>
        <dbReference type="PROSITE" id="PS50846"/>
    </source>
</evidence>
<dbReference type="Proteomes" id="UP000249451">
    <property type="component" value="Unassembled WGS sequence"/>
</dbReference>
<dbReference type="AlphaFoldDB" id="A0A2W5B1P5"/>